<protein>
    <submittedName>
        <fullName evidence="4">CsbD-like protein</fullName>
    </submittedName>
</protein>
<gene>
    <name evidence="4" type="ORF">EV686_1142</name>
</gene>
<comment type="similarity">
    <text evidence="1">Belongs to the UPF0337 (CsbD) family.</text>
</comment>
<reference evidence="4 5" key="1">
    <citation type="submission" date="2019-03" db="EMBL/GenBank/DDBJ databases">
        <title>Genomic Encyclopedia of Type Strains, Phase IV (KMG-IV): sequencing the most valuable type-strain genomes for metagenomic binning, comparative biology and taxonomic classification.</title>
        <authorList>
            <person name="Goeker M."/>
        </authorList>
    </citation>
    <scope>NUCLEOTIDE SEQUENCE [LARGE SCALE GENOMIC DNA]</scope>
    <source>
        <strain evidence="4 5">DSM 100048</strain>
    </source>
</reference>
<keyword evidence="5" id="KW-1185">Reference proteome</keyword>
<feature type="compositionally biased region" description="Basic and acidic residues" evidence="2">
    <location>
        <begin position="34"/>
        <end position="59"/>
    </location>
</feature>
<evidence type="ECO:0000259" key="3">
    <source>
        <dbReference type="Pfam" id="PF05532"/>
    </source>
</evidence>
<proteinExistence type="inferred from homology"/>
<dbReference type="RefSeq" id="WP_132478238.1">
    <property type="nucleotide sequence ID" value="NZ_JBHRVM010000001.1"/>
</dbReference>
<dbReference type="Pfam" id="PF05532">
    <property type="entry name" value="CsbD"/>
    <property type="match status" value="1"/>
</dbReference>
<dbReference type="Gene3D" id="1.10.1470.10">
    <property type="entry name" value="YjbJ"/>
    <property type="match status" value="1"/>
</dbReference>
<evidence type="ECO:0000313" key="4">
    <source>
        <dbReference type="EMBL" id="TCU92565.1"/>
    </source>
</evidence>
<evidence type="ECO:0000256" key="1">
    <source>
        <dbReference type="ARBA" id="ARBA00009129"/>
    </source>
</evidence>
<accession>A0A4R3ULJ2</accession>
<dbReference type="EMBL" id="SMBX01000014">
    <property type="protein sequence ID" value="TCU92565.1"/>
    <property type="molecule type" value="Genomic_DNA"/>
</dbReference>
<dbReference type="SUPFAM" id="SSF69047">
    <property type="entry name" value="Hypothetical protein YjbJ"/>
    <property type="match status" value="1"/>
</dbReference>
<name>A0A4R3ULJ2_9BURK</name>
<feature type="domain" description="CsbD-like" evidence="3">
    <location>
        <begin position="4"/>
        <end position="56"/>
    </location>
</feature>
<comment type="caution">
    <text evidence="4">The sequence shown here is derived from an EMBL/GenBank/DDBJ whole genome shotgun (WGS) entry which is preliminary data.</text>
</comment>
<dbReference type="InterPro" id="IPR036629">
    <property type="entry name" value="YjbJ_sf"/>
</dbReference>
<dbReference type="AlphaFoldDB" id="A0A4R3ULJ2"/>
<feature type="region of interest" description="Disordered" evidence="2">
    <location>
        <begin position="19"/>
        <end position="59"/>
    </location>
</feature>
<sequence>MNKDQAKGTIKEVKGGAKEAFGKATEKPSTTVKGKAEKDIGTMQRKFGDAKDAAQKNKL</sequence>
<evidence type="ECO:0000313" key="5">
    <source>
        <dbReference type="Proteomes" id="UP000294692"/>
    </source>
</evidence>
<organism evidence="4 5">
    <name type="scientific">Paracandidimonas soli</name>
    <dbReference type="NCBI Taxonomy" id="1917182"/>
    <lineage>
        <taxon>Bacteria</taxon>
        <taxon>Pseudomonadati</taxon>
        <taxon>Pseudomonadota</taxon>
        <taxon>Betaproteobacteria</taxon>
        <taxon>Burkholderiales</taxon>
        <taxon>Alcaligenaceae</taxon>
        <taxon>Paracandidimonas</taxon>
    </lineage>
</organism>
<evidence type="ECO:0000256" key="2">
    <source>
        <dbReference type="SAM" id="MobiDB-lite"/>
    </source>
</evidence>
<dbReference type="OrthoDB" id="9009977at2"/>
<dbReference type="Proteomes" id="UP000294692">
    <property type="component" value="Unassembled WGS sequence"/>
</dbReference>
<dbReference type="InterPro" id="IPR008462">
    <property type="entry name" value="CsbD"/>
</dbReference>